<dbReference type="Gene3D" id="1.10.510.10">
    <property type="entry name" value="Transferase(Phosphotransferase) domain 1"/>
    <property type="match status" value="1"/>
</dbReference>
<evidence type="ECO:0000313" key="1">
    <source>
        <dbReference type="EMBL" id="RIA86900.1"/>
    </source>
</evidence>
<dbReference type="Proteomes" id="UP000265703">
    <property type="component" value="Unassembled WGS sequence"/>
</dbReference>
<dbReference type="InterPro" id="IPR011009">
    <property type="entry name" value="Kinase-like_dom_sf"/>
</dbReference>
<reference evidence="1 2" key="1">
    <citation type="submission" date="2018-06" db="EMBL/GenBank/DDBJ databases">
        <title>Comparative genomics reveals the genomic features of Rhizophagus irregularis, R. cerebriforme, R. diaphanum and Gigaspora rosea, and their symbiotic lifestyle signature.</title>
        <authorList>
            <person name="Morin E."/>
            <person name="San Clemente H."/>
            <person name="Chen E.C.H."/>
            <person name="De La Providencia I."/>
            <person name="Hainaut M."/>
            <person name="Kuo A."/>
            <person name="Kohler A."/>
            <person name="Murat C."/>
            <person name="Tang N."/>
            <person name="Roy S."/>
            <person name="Loubradou J."/>
            <person name="Henrissat B."/>
            <person name="Grigoriev I.V."/>
            <person name="Corradi N."/>
            <person name="Roux C."/>
            <person name="Martin F.M."/>
        </authorList>
    </citation>
    <scope>NUCLEOTIDE SEQUENCE [LARGE SCALE GENOMIC DNA]</scope>
    <source>
        <strain evidence="1 2">DAOM 227022</strain>
    </source>
</reference>
<organism evidence="1 2">
    <name type="scientific">Glomus cerebriforme</name>
    <dbReference type="NCBI Taxonomy" id="658196"/>
    <lineage>
        <taxon>Eukaryota</taxon>
        <taxon>Fungi</taxon>
        <taxon>Fungi incertae sedis</taxon>
        <taxon>Mucoromycota</taxon>
        <taxon>Glomeromycotina</taxon>
        <taxon>Glomeromycetes</taxon>
        <taxon>Glomerales</taxon>
        <taxon>Glomeraceae</taxon>
        <taxon>Glomus</taxon>
    </lineage>
</organism>
<name>A0A397SL27_9GLOM</name>
<protein>
    <recommendedName>
        <fullName evidence="3">Protein kinase domain-containing protein</fullName>
    </recommendedName>
</protein>
<evidence type="ECO:0000313" key="2">
    <source>
        <dbReference type="Proteomes" id="UP000265703"/>
    </source>
</evidence>
<accession>A0A397SL27</accession>
<dbReference type="AlphaFoldDB" id="A0A397SL27"/>
<dbReference type="STRING" id="658196.A0A397SL27"/>
<proteinExistence type="predicted"/>
<sequence>MSNGITSPDIIVEWIPYSNLQNINYLTKGGCSEIYTADWIGGKYYKWNSEEQQLERCRTKNIIIKRLENVKSANISWFDEVLKLDINLRKYLQQNHNKLTWKDRIKITFAIINDDSIHREKTIHGDLHSVVFTI</sequence>
<dbReference type="SUPFAM" id="SSF56112">
    <property type="entry name" value="Protein kinase-like (PK-like)"/>
    <property type="match status" value="1"/>
</dbReference>
<evidence type="ECO:0008006" key="3">
    <source>
        <dbReference type="Google" id="ProtNLM"/>
    </source>
</evidence>
<dbReference type="EMBL" id="QKYT01000338">
    <property type="protein sequence ID" value="RIA86900.1"/>
    <property type="molecule type" value="Genomic_DNA"/>
</dbReference>
<comment type="caution">
    <text evidence="1">The sequence shown here is derived from an EMBL/GenBank/DDBJ whole genome shotgun (WGS) entry which is preliminary data.</text>
</comment>
<keyword evidence="2" id="KW-1185">Reference proteome</keyword>
<gene>
    <name evidence="1" type="ORF">C1645_878392</name>
</gene>